<evidence type="ECO:0000313" key="2">
    <source>
        <dbReference type="EMBL" id="KAJ8902234.1"/>
    </source>
</evidence>
<organism evidence="2 3">
    <name type="scientific">Rhodosorus marinus</name>
    <dbReference type="NCBI Taxonomy" id="101924"/>
    <lineage>
        <taxon>Eukaryota</taxon>
        <taxon>Rhodophyta</taxon>
        <taxon>Stylonematophyceae</taxon>
        <taxon>Stylonematales</taxon>
        <taxon>Stylonemataceae</taxon>
        <taxon>Rhodosorus</taxon>
    </lineage>
</organism>
<dbReference type="AlphaFoldDB" id="A0AAV8UI56"/>
<dbReference type="EMBL" id="JAMWBK010000009">
    <property type="protein sequence ID" value="KAJ8902234.1"/>
    <property type="molecule type" value="Genomic_DNA"/>
</dbReference>
<protein>
    <submittedName>
        <fullName evidence="2">Uncharacterized protein</fullName>
    </submittedName>
</protein>
<evidence type="ECO:0000256" key="1">
    <source>
        <dbReference type="SAM" id="MobiDB-lite"/>
    </source>
</evidence>
<feature type="region of interest" description="Disordered" evidence="1">
    <location>
        <begin position="1"/>
        <end position="30"/>
    </location>
</feature>
<comment type="caution">
    <text evidence="2">The sequence shown here is derived from an EMBL/GenBank/DDBJ whole genome shotgun (WGS) entry which is preliminary data.</text>
</comment>
<sequence>MTLLYTPKSPAATRQSSSLPTRPQVSTSRHAQSKDVLCGAMGVEPIGFTASEPLCICFGFEFATKDVSKAASCFTPGATSAGAMLPVKFVTRGPCPSFGTAETS</sequence>
<proteinExistence type="predicted"/>
<dbReference type="Proteomes" id="UP001157974">
    <property type="component" value="Unassembled WGS sequence"/>
</dbReference>
<reference evidence="2 3" key="1">
    <citation type="journal article" date="2023" name="Nat. Commun.">
        <title>Origin of minicircular mitochondrial genomes in red algae.</title>
        <authorList>
            <person name="Lee Y."/>
            <person name="Cho C.H."/>
            <person name="Lee Y.M."/>
            <person name="Park S.I."/>
            <person name="Yang J.H."/>
            <person name="West J.A."/>
            <person name="Bhattacharya D."/>
            <person name="Yoon H.S."/>
        </authorList>
    </citation>
    <scope>NUCLEOTIDE SEQUENCE [LARGE SCALE GENOMIC DNA]</scope>
    <source>
        <strain evidence="2 3">CCMP1338</strain>
        <tissue evidence="2">Whole cell</tissue>
    </source>
</reference>
<name>A0AAV8UI56_9RHOD</name>
<evidence type="ECO:0000313" key="3">
    <source>
        <dbReference type="Proteomes" id="UP001157974"/>
    </source>
</evidence>
<feature type="compositionally biased region" description="Polar residues" evidence="1">
    <location>
        <begin position="12"/>
        <end position="30"/>
    </location>
</feature>
<keyword evidence="3" id="KW-1185">Reference proteome</keyword>
<accession>A0AAV8UI56</accession>
<gene>
    <name evidence="2" type="ORF">NDN08_006642</name>
</gene>